<evidence type="ECO:0000313" key="9">
    <source>
        <dbReference type="EMBL" id="AUS05487.1"/>
    </source>
</evidence>
<dbReference type="PANTHER" id="PTHR48020">
    <property type="entry name" value="PROTON MYO-INOSITOL COTRANSPORTER"/>
    <property type="match status" value="1"/>
</dbReference>
<dbReference type="PANTHER" id="PTHR48020:SF12">
    <property type="entry name" value="PROTON MYO-INOSITOL COTRANSPORTER"/>
    <property type="match status" value="1"/>
</dbReference>
<feature type="transmembrane region" description="Helical" evidence="7">
    <location>
        <begin position="453"/>
        <end position="472"/>
    </location>
</feature>
<dbReference type="SUPFAM" id="SSF103473">
    <property type="entry name" value="MFS general substrate transporter"/>
    <property type="match status" value="1"/>
</dbReference>
<feature type="transmembrane region" description="Helical" evidence="7">
    <location>
        <begin position="78"/>
        <end position="96"/>
    </location>
</feature>
<dbReference type="InterPro" id="IPR005828">
    <property type="entry name" value="MFS_sugar_transport-like"/>
</dbReference>
<evidence type="ECO:0000256" key="5">
    <source>
        <dbReference type="ARBA" id="ARBA00022989"/>
    </source>
</evidence>
<feature type="transmembrane region" description="Helical" evidence="7">
    <location>
        <begin position="9"/>
        <end position="33"/>
    </location>
</feature>
<feature type="transmembrane region" description="Helical" evidence="7">
    <location>
        <begin position="484"/>
        <end position="503"/>
    </location>
</feature>
<dbReference type="OrthoDB" id="9783823at2"/>
<dbReference type="RefSeq" id="WP_102995514.1">
    <property type="nucleotide sequence ID" value="NZ_CP025938.1"/>
</dbReference>
<dbReference type="KEGG" id="taj:C1A40_08410"/>
<dbReference type="Pfam" id="PF00083">
    <property type="entry name" value="Sugar_tr"/>
    <property type="match status" value="2"/>
</dbReference>
<keyword evidence="10" id="KW-1185">Reference proteome</keyword>
<evidence type="ECO:0000256" key="2">
    <source>
        <dbReference type="ARBA" id="ARBA00010992"/>
    </source>
</evidence>
<dbReference type="Proteomes" id="UP000236592">
    <property type="component" value="Chromosome"/>
</dbReference>
<feature type="transmembrane region" description="Helical" evidence="7">
    <location>
        <begin position="177"/>
        <end position="198"/>
    </location>
</feature>
<dbReference type="PROSITE" id="PS00216">
    <property type="entry name" value="SUGAR_TRANSPORT_1"/>
    <property type="match status" value="1"/>
</dbReference>
<feature type="transmembrane region" description="Helical" evidence="7">
    <location>
        <begin position="45"/>
        <end position="66"/>
    </location>
</feature>
<keyword evidence="4 7" id="KW-0812">Transmembrane</keyword>
<keyword evidence="6 7" id="KW-0472">Membrane</keyword>
<dbReference type="InterPro" id="IPR050814">
    <property type="entry name" value="Myo-inositol_Transporter"/>
</dbReference>
<evidence type="ECO:0000256" key="3">
    <source>
        <dbReference type="ARBA" id="ARBA00022448"/>
    </source>
</evidence>
<feature type="transmembrane region" description="Helical" evidence="7">
    <location>
        <begin position="134"/>
        <end position="157"/>
    </location>
</feature>
<protein>
    <submittedName>
        <fullName evidence="9">MFS transporter</fullName>
    </submittedName>
</protein>
<dbReference type="GO" id="GO:0022857">
    <property type="term" value="F:transmembrane transporter activity"/>
    <property type="evidence" value="ECO:0007669"/>
    <property type="project" value="InterPro"/>
</dbReference>
<dbReference type="PRINTS" id="PR00171">
    <property type="entry name" value="SUGRTRNSPORT"/>
</dbReference>
<dbReference type="GO" id="GO:0016020">
    <property type="term" value="C:membrane"/>
    <property type="evidence" value="ECO:0007669"/>
    <property type="project" value="UniProtKB-SubCell"/>
</dbReference>
<feature type="transmembrane region" description="Helical" evidence="7">
    <location>
        <begin position="102"/>
        <end position="122"/>
    </location>
</feature>
<dbReference type="EMBL" id="CP025938">
    <property type="protein sequence ID" value="AUS05487.1"/>
    <property type="molecule type" value="Genomic_DNA"/>
</dbReference>
<feature type="transmembrane region" description="Helical" evidence="7">
    <location>
        <begin position="417"/>
        <end position="441"/>
    </location>
</feature>
<reference evidence="10" key="1">
    <citation type="submission" date="2018-01" db="EMBL/GenBank/DDBJ databases">
        <title>Complete genome of Tamlana sp. UJ94.</title>
        <authorList>
            <person name="Jung J."/>
            <person name="Chung D."/>
            <person name="Bae S.S."/>
            <person name="Baek K."/>
        </authorList>
    </citation>
    <scope>NUCLEOTIDE SEQUENCE [LARGE SCALE GENOMIC DNA]</scope>
    <source>
        <strain evidence="10">UJ94</strain>
    </source>
</reference>
<evidence type="ECO:0000256" key="6">
    <source>
        <dbReference type="ARBA" id="ARBA00023136"/>
    </source>
</evidence>
<dbReference type="InterPro" id="IPR003663">
    <property type="entry name" value="Sugar/inositol_transpt"/>
</dbReference>
<keyword evidence="5 7" id="KW-1133">Transmembrane helix</keyword>
<comment type="subcellular location">
    <subcellularLocation>
        <location evidence="1">Membrane</location>
        <topology evidence="1">Multi-pass membrane protein</topology>
    </subcellularLocation>
</comment>
<evidence type="ECO:0000256" key="4">
    <source>
        <dbReference type="ARBA" id="ARBA00022692"/>
    </source>
</evidence>
<organism evidence="9 10">
    <name type="scientific">Pseudotamlana carrageenivorans</name>
    <dbReference type="NCBI Taxonomy" id="2069432"/>
    <lineage>
        <taxon>Bacteria</taxon>
        <taxon>Pseudomonadati</taxon>
        <taxon>Bacteroidota</taxon>
        <taxon>Flavobacteriia</taxon>
        <taxon>Flavobacteriales</taxon>
        <taxon>Flavobacteriaceae</taxon>
        <taxon>Pseudotamlana</taxon>
    </lineage>
</organism>
<keyword evidence="3" id="KW-0813">Transport</keyword>
<dbReference type="Gene3D" id="1.20.1250.20">
    <property type="entry name" value="MFS general substrate transporter like domains"/>
    <property type="match status" value="1"/>
</dbReference>
<evidence type="ECO:0000256" key="7">
    <source>
        <dbReference type="SAM" id="Phobius"/>
    </source>
</evidence>
<evidence type="ECO:0000313" key="10">
    <source>
        <dbReference type="Proteomes" id="UP000236592"/>
    </source>
</evidence>
<dbReference type="PROSITE" id="PS50850">
    <property type="entry name" value="MFS"/>
    <property type="match status" value="1"/>
</dbReference>
<feature type="domain" description="Major facilitator superfamily (MFS) profile" evidence="8">
    <location>
        <begin position="11"/>
        <end position="507"/>
    </location>
</feature>
<gene>
    <name evidence="9" type="ORF">C1A40_08410</name>
</gene>
<feature type="transmembrane region" description="Helical" evidence="7">
    <location>
        <begin position="302"/>
        <end position="321"/>
    </location>
</feature>
<dbReference type="InterPro" id="IPR020846">
    <property type="entry name" value="MFS_dom"/>
</dbReference>
<sequence>MSSFKKNAFLYATIVAIGGFVFGLDAALISGAFKFITAEFNLNEWQVGALGFGPGVGVLVALPLAAWSSNKYGRKSTLKIIAAMYLISAIGSALAPSFTVLFAFRFLGGLAFSSITLAAMYIGELAPAEYRGELVSMTQINIVIGLTAAYFINYWILQKTNSDAQWVVDLGLDRYTWRWMLGIEIVPALIWFGLLFLVPRSPAWLVYKGKFDEAKVSLSKVIPEHEIAGHLTDMQHSVEDSSSDRSVMHQLKEVFSKKMKVVAIIALTLSIVQQSTGINAVLTYAPTVMEQLGLGEEAAFQQAIWIGLVSIVFTVLSLVLIDKLGRRPMMISGLIWVVLSLGLCSYGFGTAKYQLTEKAIEEMHDIPNIDKLSVLVGKEYATDIEFKEAVKDLIGETSARDNSSVFIQKSAVLNATLILIGILSFIAAFHFSVGPIMWVLLSEIFPIHLRGMAIPFFALLSSTVSALTQLFFPWQLANMGASTIFMFYGGIVIIGLLILAKFLPETKNLTIEQIHEKLEKKSGLMG</sequence>
<dbReference type="AlphaFoldDB" id="A0A2I7SHW0"/>
<evidence type="ECO:0000259" key="8">
    <source>
        <dbReference type="PROSITE" id="PS50850"/>
    </source>
</evidence>
<dbReference type="InterPro" id="IPR036259">
    <property type="entry name" value="MFS_trans_sf"/>
</dbReference>
<evidence type="ECO:0000256" key="1">
    <source>
        <dbReference type="ARBA" id="ARBA00004141"/>
    </source>
</evidence>
<comment type="similarity">
    <text evidence="2">Belongs to the major facilitator superfamily. Sugar transporter (TC 2.A.1.1) family.</text>
</comment>
<name>A0A2I7SHW0_9FLAO</name>
<feature type="transmembrane region" description="Helical" evidence="7">
    <location>
        <begin position="261"/>
        <end position="282"/>
    </location>
</feature>
<accession>A0A2I7SHW0</accession>
<proteinExistence type="inferred from homology"/>
<feature type="transmembrane region" description="Helical" evidence="7">
    <location>
        <begin position="328"/>
        <end position="348"/>
    </location>
</feature>
<dbReference type="InterPro" id="IPR005829">
    <property type="entry name" value="Sugar_transporter_CS"/>
</dbReference>